<keyword evidence="4" id="KW-0436">Ligase</keyword>
<dbReference type="GO" id="GO:0009432">
    <property type="term" value="P:SOS response"/>
    <property type="evidence" value="ECO:0007669"/>
    <property type="project" value="TreeGrafter"/>
</dbReference>
<comment type="caution">
    <text evidence="4">The sequence shown here is derived from an EMBL/GenBank/DDBJ whole genome shotgun (WGS) entry which is preliminary data.</text>
</comment>
<dbReference type="GO" id="GO:0018169">
    <property type="term" value="F:ribosomal S6-glutamic acid ligase activity"/>
    <property type="evidence" value="ECO:0007669"/>
    <property type="project" value="TreeGrafter"/>
</dbReference>
<dbReference type="Gene3D" id="3.30.470.20">
    <property type="entry name" value="ATP-grasp fold, B domain"/>
    <property type="match status" value="1"/>
</dbReference>
<protein>
    <submittedName>
        <fullName evidence="4">D-alanine-D-alanine ligase-like ATP-grasp enzyme</fullName>
    </submittedName>
</protein>
<dbReference type="SUPFAM" id="SSF56059">
    <property type="entry name" value="Glutathione synthetase ATP-binding domain-like"/>
    <property type="match status" value="1"/>
</dbReference>
<feature type="region of interest" description="Disordered" evidence="2">
    <location>
        <begin position="14"/>
        <end position="33"/>
    </location>
</feature>
<dbReference type="GO" id="GO:0005737">
    <property type="term" value="C:cytoplasm"/>
    <property type="evidence" value="ECO:0007669"/>
    <property type="project" value="TreeGrafter"/>
</dbReference>
<evidence type="ECO:0000259" key="3">
    <source>
        <dbReference type="PROSITE" id="PS50975"/>
    </source>
</evidence>
<dbReference type="InterPro" id="IPR011990">
    <property type="entry name" value="TPR-like_helical_dom_sf"/>
</dbReference>
<keyword evidence="1" id="KW-0547">Nucleotide-binding</keyword>
<dbReference type="GO" id="GO:0046872">
    <property type="term" value="F:metal ion binding"/>
    <property type="evidence" value="ECO:0007669"/>
    <property type="project" value="InterPro"/>
</dbReference>
<evidence type="ECO:0000313" key="5">
    <source>
        <dbReference type="Proteomes" id="UP000278222"/>
    </source>
</evidence>
<dbReference type="Gene3D" id="1.25.40.10">
    <property type="entry name" value="Tetratricopeptide repeat domain"/>
    <property type="match status" value="1"/>
</dbReference>
<organism evidence="4 5">
    <name type="scientific">Stella humosa</name>
    <dbReference type="NCBI Taxonomy" id="94"/>
    <lineage>
        <taxon>Bacteria</taxon>
        <taxon>Pseudomonadati</taxon>
        <taxon>Pseudomonadota</taxon>
        <taxon>Alphaproteobacteria</taxon>
        <taxon>Rhodospirillales</taxon>
        <taxon>Stellaceae</taxon>
        <taxon>Stella</taxon>
    </lineage>
</organism>
<feature type="domain" description="ATP-grasp" evidence="3">
    <location>
        <begin position="364"/>
        <end position="625"/>
    </location>
</feature>
<reference evidence="4 5" key="1">
    <citation type="submission" date="2018-11" db="EMBL/GenBank/DDBJ databases">
        <title>Genomic Encyclopedia of Type Strains, Phase IV (KMG-IV): sequencing the most valuable type-strain genomes for metagenomic binning, comparative biology and taxonomic classification.</title>
        <authorList>
            <person name="Goeker M."/>
        </authorList>
    </citation>
    <scope>NUCLEOTIDE SEQUENCE [LARGE SCALE GENOMIC DNA]</scope>
    <source>
        <strain evidence="4 5">DSM 5900</strain>
    </source>
</reference>
<dbReference type="InterPro" id="IPR013815">
    <property type="entry name" value="ATP_grasp_subdomain_1"/>
</dbReference>
<dbReference type="PROSITE" id="PS50975">
    <property type="entry name" value="ATP_GRASP"/>
    <property type="match status" value="1"/>
</dbReference>
<sequence>MSGPNLLTLANLVTGASEQDKSRPGPAASTGLASTGLASTGLASSGLAAMQAALERRPDDDALRLKVARGLIGAGDAAAALPHLRRLMQVQPPHLAYWLPMAEALLVTGDLEAARELIERMQRSGVTGDGLDALLRQLAQAEWARYGIRILERPVAMAGLAGDCVQPALRIHILVDSPPGLDTAELASAMARALDLDLGAPPPAQPAEGTAMLLRSLVVALQQAAGLPAFDTGAALPGPGGRGILLLVPYGDEAAARRAAVWAAWAISSLLAVGSGPARWARRLASLARSLPELVEQLRPAASPTGNAIHFLRAAHRMGVPWRRFGAHAYQIGNGARSRWLDSTLTDRTPGISVRLAQDKMVTCAILRRAGLPVPAHELATTVEHAVAVAARLGYPVVVKPLALDGGAGVAAGLEDEAALRRAFADAGAISDTMLVEKHVEGDDYRLVVVDGRVTWAIERVAGGVRGDGERTLAALLEELNADPRRGNGKEASLRRVDWDEEAAHLARRQGLGPDSVPAAGRFVRLRRITNVARGGMPVPLPLERIHPDNIRMAERAAAALRLDLAGIDFIVPDIARPWHAVGGAINEVNARPSLGLITAGHLFPDIIAWMLGGDGRIPIVGIVAGEDAPATDLARRIHRLLCDRGLRAGLAIAAGAWIGDEQVSWADQRGEAGGALLLTDVAVEAAVLHLPREGLAIMGIPFDRCDVLVRLDADGPPDFFEKGLLRRATSALVGLPDALADLADAPAPAVAVQPGPDLAGRLAAAAMGALAGLPAGPAS</sequence>
<dbReference type="Proteomes" id="UP000278222">
    <property type="component" value="Unassembled WGS sequence"/>
</dbReference>
<evidence type="ECO:0000256" key="1">
    <source>
        <dbReference type="PROSITE-ProRule" id="PRU00409"/>
    </source>
</evidence>
<dbReference type="PANTHER" id="PTHR21621">
    <property type="entry name" value="RIBOSOMAL PROTEIN S6 MODIFICATION PROTEIN"/>
    <property type="match status" value="1"/>
</dbReference>
<dbReference type="Pfam" id="PF14559">
    <property type="entry name" value="TPR_19"/>
    <property type="match status" value="1"/>
</dbReference>
<keyword evidence="5" id="KW-1185">Reference proteome</keyword>
<proteinExistence type="predicted"/>
<keyword evidence="1" id="KW-0067">ATP-binding</keyword>
<dbReference type="InterPro" id="IPR011761">
    <property type="entry name" value="ATP-grasp"/>
</dbReference>
<accession>A0A3N1MBJ2</accession>
<dbReference type="PANTHER" id="PTHR21621:SF0">
    <property type="entry name" value="BETA-CITRYLGLUTAMATE SYNTHASE B-RELATED"/>
    <property type="match status" value="1"/>
</dbReference>
<evidence type="ECO:0000256" key="2">
    <source>
        <dbReference type="SAM" id="MobiDB-lite"/>
    </source>
</evidence>
<gene>
    <name evidence="4" type="ORF">EDC65_1862</name>
</gene>
<dbReference type="Gene3D" id="3.30.1490.20">
    <property type="entry name" value="ATP-grasp fold, A domain"/>
    <property type="match status" value="1"/>
</dbReference>
<evidence type="ECO:0000313" key="4">
    <source>
        <dbReference type="EMBL" id="ROQ00067.1"/>
    </source>
</evidence>
<name>A0A3N1MBJ2_9PROT</name>
<dbReference type="AlphaFoldDB" id="A0A3N1MBJ2"/>
<dbReference type="EMBL" id="RJKX01000013">
    <property type="protein sequence ID" value="ROQ00067.1"/>
    <property type="molecule type" value="Genomic_DNA"/>
</dbReference>
<dbReference type="Pfam" id="PF13549">
    <property type="entry name" value="ATP-grasp_5"/>
    <property type="match status" value="1"/>
</dbReference>
<dbReference type="GO" id="GO:0005524">
    <property type="term" value="F:ATP binding"/>
    <property type="evidence" value="ECO:0007669"/>
    <property type="project" value="UniProtKB-UniRule"/>
</dbReference>
<dbReference type="SUPFAM" id="SSF48452">
    <property type="entry name" value="TPR-like"/>
    <property type="match status" value="1"/>
</dbReference>